<evidence type="ECO:0000313" key="2">
    <source>
        <dbReference type="EMBL" id="TFK10589.1"/>
    </source>
</evidence>
<name>A0A4D9EJC2_9SAUR</name>
<feature type="region of interest" description="Disordered" evidence="1">
    <location>
        <begin position="30"/>
        <end position="114"/>
    </location>
</feature>
<dbReference type="AlphaFoldDB" id="A0A4D9EJC2"/>
<dbReference type="Proteomes" id="UP000297703">
    <property type="component" value="Unassembled WGS sequence"/>
</dbReference>
<feature type="compositionally biased region" description="Basic residues" evidence="1">
    <location>
        <begin position="89"/>
        <end position="99"/>
    </location>
</feature>
<dbReference type="GO" id="GO:0003677">
    <property type="term" value="F:DNA binding"/>
    <property type="evidence" value="ECO:0007669"/>
    <property type="project" value="UniProtKB-KW"/>
</dbReference>
<gene>
    <name evidence="2" type="ORF">DR999_PMT05987</name>
</gene>
<feature type="compositionally biased region" description="Low complexity" evidence="1">
    <location>
        <begin position="32"/>
        <end position="49"/>
    </location>
</feature>
<sequence>MCLATQDASRLDWLRPTGGAIGARAQLGSIVPPNAAGTGHAGPPTGSAGDTEGSLFTRLWGRSYRFSPRPGNKGELGGSPVCPKEKRPFGQRRKSRCHRSGQEKKEKGKGRKEG</sequence>
<keyword evidence="2" id="KW-0238">DNA-binding</keyword>
<keyword evidence="2" id="KW-0371">Homeobox</keyword>
<organism evidence="2 3">
    <name type="scientific">Platysternon megacephalum</name>
    <name type="common">big-headed turtle</name>
    <dbReference type="NCBI Taxonomy" id="55544"/>
    <lineage>
        <taxon>Eukaryota</taxon>
        <taxon>Metazoa</taxon>
        <taxon>Chordata</taxon>
        <taxon>Craniata</taxon>
        <taxon>Vertebrata</taxon>
        <taxon>Euteleostomi</taxon>
        <taxon>Archelosauria</taxon>
        <taxon>Testudinata</taxon>
        <taxon>Testudines</taxon>
        <taxon>Cryptodira</taxon>
        <taxon>Durocryptodira</taxon>
        <taxon>Testudinoidea</taxon>
        <taxon>Platysternidae</taxon>
        <taxon>Platysternon</taxon>
    </lineage>
</organism>
<evidence type="ECO:0000313" key="3">
    <source>
        <dbReference type="Proteomes" id="UP000297703"/>
    </source>
</evidence>
<reference evidence="2 3" key="1">
    <citation type="submission" date="2019-04" db="EMBL/GenBank/DDBJ databases">
        <title>Draft genome of the big-headed turtle Platysternon megacephalum.</title>
        <authorList>
            <person name="Gong S."/>
        </authorList>
    </citation>
    <scope>NUCLEOTIDE SEQUENCE [LARGE SCALE GENOMIC DNA]</scope>
    <source>
        <strain evidence="2">DO16091913</strain>
        <tissue evidence="2">Muscle</tissue>
    </source>
</reference>
<keyword evidence="3" id="KW-1185">Reference proteome</keyword>
<evidence type="ECO:0000256" key="1">
    <source>
        <dbReference type="SAM" id="MobiDB-lite"/>
    </source>
</evidence>
<accession>A0A4D9EJC2</accession>
<protein>
    <submittedName>
        <fullName evidence="2">Homeobox protein engrailed-2</fullName>
    </submittedName>
</protein>
<feature type="compositionally biased region" description="Basic and acidic residues" evidence="1">
    <location>
        <begin position="100"/>
        <end position="114"/>
    </location>
</feature>
<proteinExistence type="predicted"/>
<dbReference type="EMBL" id="QXTE01000039">
    <property type="protein sequence ID" value="TFK10589.1"/>
    <property type="molecule type" value="Genomic_DNA"/>
</dbReference>
<reference evidence="2 3" key="2">
    <citation type="submission" date="2019-04" db="EMBL/GenBank/DDBJ databases">
        <title>The genome sequence of big-headed turtle.</title>
        <authorList>
            <person name="Gong S."/>
        </authorList>
    </citation>
    <scope>NUCLEOTIDE SEQUENCE [LARGE SCALE GENOMIC DNA]</scope>
    <source>
        <strain evidence="2">DO16091913</strain>
        <tissue evidence="2">Muscle</tissue>
    </source>
</reference>
<comment type="caution">
    <text evidence="2">The sequence shown here is derived from an EMBL/GenBank/DDBJ whole genome shotgun (WGS) entry which is preliminary data.</text>
</comment>